<sequence>MPLKYVGHAVTIIYVDRKGAITQRSIRVQAVRDGKVKAYDITRGAPRLFAEERILAVRPMAS</sequence>
<organism evidence="1 2">
    <name type="scientific">Paenibacillus thermoaerophilus</name>
    <dbReference type="NCBI Taxonomy" id="1215385"/>
    <lineage>
        <taxon>Bacteria</taxon>
        <taxon>Bacillati</taxon>
        <taxon>Bacillota</taxon>
        <taxon>Bacilli</taxon>
        <taxon>Bacillales</taxon>
        <taxon>Paenibacillaceae</taxon>
        <taxon>Paenibacillus</taxon>
    </lineage>
</organism>
<accession>A0ABW2V5K5</accession>
<dbReference type="RefSeq" id="WP_138790065.1">
    <property type="nucleotide sequence ID" value="NZ_JBHTGQ010000024.1"/>
</dbReference>
<name>A0ABW2V5K5_9BACL</name>
<proteinExistence type="predicted"/>
<gene>
    <name evidence="1" type="ORF">ACFQWB_11665</name>
</gene>
<reference evidence="2" key="1">
    <citation type="journal article" date="2019" name="Int. J. Syst. Evol. Microbiol.">
        <title>The Global Catalogue of Microorganisms (GCM) 10K type strain sequencing project: providing services to taxonomists for standard genome sequencing and annotation.</title>
        <authorList>
            <consortium name="The Broad Institute Genomics Platform"/>
            <consortium name="The Broad Institute Genome Sequencing Center for Infectious Disease"/>
            <person name="Wu L."/>
            <person name="Ma J."/>
        </authorList>
    </citation>
    <scope>NUCLEOTIDE SEQUENCE [LARGE SCALE GENOMIC DNA]</scope>
    <source>
        <strain evidence="2">JCM 18657</strain>
    </source>
</reference>
<comment type="caution">
    <text evidence="1">The sequence shown here is derived from an EMBL/GenBank/DDBJ whole genome shotgun (WGS) entry which is preliminary data.</text>
</comment>
<evidence type="ECO:0008006" key="3">
    <source>
        <dbReference type="Google" id="ProtNLM"/>
    </source>
</evidence>
<evidence type="ECO:0000313" key="1">
    <source>
        <dbReference type="EMBL" id="MFC7750581.1"/>
    </source>
</evidence>
<protein>
    <recommendedName>
        <fullName evidence="3">WYL domain-containing protein</fullName>
    </recommendedName>
</protein>
<dbReference type="EMBL" id="JBHTGQ010000024">
    <property type="protein sequence ID" value="MFC7750581.1"/>
    <property type="molecule type" value="Genomic_DNA"/>
</dbReference>
<keyword evidence="2" id="KW-1185">Reference proteome</keyword>
<dbReference type="Proteomes" id="UP001596528">
    <property type="component" value="Unassembled WGS sequence"/>
</dbReference>
<evidence type="ECO:0000313" key="2">
    <source>
        <dbReference type="Proteomes" id="UP001596528"/>
    </source>
</evidence>